<proteinExistence type="predicted"/>
<organism evidence="1">
    <name type="scientific">marine metagenome</name>
    <dbReference type="NCBI Taxonomy" id="408172"/>
    <lineage>
        <taxon>unclassified sequences</taxon>
        <taxon>metagenomes</taxon>
        <taxon>ecological metagenomes</taxon>
    </lineage>
</organism>
<protein>
    <submittedName>
        <fullName evidence="1">Uncharacterized protein</fullName>
    </submittedName>
</protein>
<name>A0A382BLM4_9ZZZZ</name>
<feature type="non-terminal residue" evidence="1">
    <location>
        <position position="138"/>
    </location>
</feature>
<feature type="non-terminal residue" evidence="1">
    <location>
        <position position="1"/>
    </location>
</feature>
<sequence>VALQIYGTDLAFLILKELKLDDSRAQGRYHLLNNVMKHAWSVVATMGCVLILGNPNQALGQQNPSGFRFDPPKVHFSIQIGADQTKTANEIVQFVSNRLTLDPKDFHQPKIALELGVRLNERTDIDFEMVFAGMGMDS</sequence>
<evidence type="ECO:0000313" key="1">
    <source>
        <dbReference type="EMBL" id="SVB14574.1"/>
    </source>
</evidence>
<gene>
    <name evidence="1" type="ORF">METZ01_LOCUS167428</name>
</gene>
<reference evidence="1" key="1">
    <citation type="submission" date="2018-05" db="EMBL/GenBank/DDBJ databases">
        <authorList>
            <person name="Lanie J.A."/>
            <person name="Ng W.-L."/>
            <person name="Kazmierczak K.M."/>
            <person name="Andrzejewski T.M."/>
            <person name="Davidsen T.M."/>
            <person name="Wayne K.J."/>
            <person name="Tettelin H."/>
            <person name="Glass J.I."/>
            <person name="Rusch D."/>
            <person name="Podicherti R."/>
            <person name="Tsui H.-C.T."/>
            <person name="Winkler M.E."/>
        </authorList>
    </citation>
    <scope>NUCLEOTIDE SEQUENCE</scope>
</reference>
<dbReference type="AlphaFoldDB" id="A0A382BLM4"/>
<dbReference type="EMBL" id="UINC01030337">
    <property type="protein sequence ID" value="SVB14574.1"/>
    <property type="molecule type" value="Genomic_DNA"/>
</dbReference>
<accession>A0A382BLM4</accession>